<feature type="region of interest" description="Disordered" evidence="5">
    <location>
        <begin position="64"/>
        <end position="103"/>
    </location>
</feature>
<gene>
    <name evidence="7" type="ORF">MEDL_53199</name>
</gene>
<protein>
    <recommendedName>
        <fullName evidence="6">BZIP domain-containing protein</fullName>
    </recommendedName>
</protein>
<evidence type="ECO:0000256" key="2">
    <source>
        <dbReference type="ARBA" id="ARBA00023125"/>
    </source>
</evidence>
<dbReference type="OrthoDB" id="6065105at2759"/>
<proteinExistence type="predicted"/>
<evidence type="ECO:0000259" key="6">
    <source>
        <dbReference type="PROSITE" id="PS50217"/>
    </source>
</evidence>
<evidence type="ECO:0000256" key="5">
    <source>
        <dbReference type="SAM" id="MobiDB-lite"/>
    </source>
</evidence>
<dbReference type="SUPFAM" id="SSF57959">
    <property type="entry name" value="Leucine zipper domain"/>
    <property type="match status" value="1"/>
</dbReference>
<dbReference type="PANTHER" id="PTHR23351:SF24">
    <property type="entry name" value="ACTIVATING TRANSCRIPTION FACTOR 3-RELATED"/>
    <property type="match status" value="1"/>
</dbReference>
<feature type="compositionally biased region" description="Basic residues" evidence="5">
    <location>
        <begin position="91"/>
        <end position="103"/>
    </location>
</feature>
<dbReference type="PANTHER" id="PTHR23351">
    <property type="entry name" value="FOS TRANSCRIPTION FACTOR-RELATED"/>
    <property type="match status" value="1"/>
</dbReference>
<evidence type="ECO:0000313" key="7">
    <source>
        <dbReference type="EMBL" id="CAG2240894.1"/>
    </source>
</evidence>
<feature type="coiled-coil region" evidence="4">
    <location>
        <begin position="112"/>
        <end position="146"/>
    </location>
</feature>
<evidence type="ECO:0000313" key="8">
    <source>
        <dbReference type="Proteomes" id="UP000683360"/>
    </source>
</evidence>
<organism evidence="7 8">
    <name type="scientific">Mytilus edulis</name>
    <name type="common">Blue mussel</name>
    <dbReference type="NCBI Taxonomy" id="6550"/>
    <lineage>
        <taxon>Eukaryota</taxon>
        <taxon>Metazoa</taxon>
        <taxon>Spiralia</taxon>
        <taxon>Lophotrochozoa</taxon>
        <taxon>Mollusca</taxon>
        <taxon>Bivalvia</taxon>
        <taxon>Autobranchia</taxon>
        <taxon>Pteriomorphia</taxon>
        <taxon>Mytilida</taxon>
        <taxon>Mytiloidea</taxon>
        <taxon>Mytilidae</taxon>
        <taxon>Mytilinae</taxon>
        <taxon>Mytilus</taxon>
    </lineage>
</organism>
<accession>A0A8S3UI55</accession>
<dbReference type="GO" id="GO:0005634">
    <property type="term" value="C:nucleus"/>
    <property type="evidence" value="ECO:0007669"/>
    <property type="project" value="TreeGrafter"/>
</dbReference>
<dbReference type="GO" id="GO:0000978">
    <property type="term" value="F:RNA polymerase II cis-regulatory region sequence-specific DNA binding"/>
    <property type="evidence" value="ECO:0007669"/>
    <property type="project" value="TreeGrafter"/>
</dbReference>
<evidence type="ECO:0000256" key="3">
    <source>
        <dbReference type="ARBA" id="ARBA00023163"/>
    </source>
</evidence>
<keyword evidence="4" id="KW-0175">Coiled coil</keyword>
<keyword evidence="2" id="KW-0238">DNA-binding</keyword>
<dbReference type="Pfam" id="PF00170">
    <property type="entry name" value="bZIP_1"/>
    <property type="match status" value="1"/>
</dbReference>
<sequence>MSGLARSTNLQRGLNASKMTTSTHICADEEVMSASKKALESGRITPLLKVELWAKIQARRLSEGKEEMQVDFEKSPHSSNELTKDEQERARGRRASNRVAAKKCRGKKKMERVNLDQLKDDLEVRNLQLKAQVKKLEEEKIRITEKLLGNVGVLTNHIEEPVQIPAMGPEMTMNTACIMTEFNNCDVTSVNMCEMQIPEETYEALDVEDKTDSHDTIEYSRAGEQEDHGDIEDLTYFRSSQEVPTDSCSEIQMEERAPSNITSPLPEFEDGDDLDDWMGTSYINLDKYIL</sequence>
<dbReference type="InterPro" id="IPR000837">
    <property type="entry name" value="AP-1"/>
</dbReference>
<dbReference type="Gene3D" id="1.20.5.170">
    <property type="match status" value="1"/>
</dbReference>
<dbReference type="AlphaFoldDB" id="A0A8S3UI55"/>
<dbReference type="EMBL" id="CAJPWZ010002578">
    <property type="protein sequence ID" value="CAG2240894.1"/>
    <property type="molecule type" value="Genomic_DNA"/>
</dbReference>
<dbReference type="PROSITE" id="PS00036">
    <property type="entry name" value="BZIP_BASIC"/>
    <property type="match status" value="1"/>
</dbReference>
<evidence type="ECO:0000256" key="1">
    <source>
        <dbReference type="ARBA" id="ARBA00023015"/>
    </source>
</evidence>
<keyword evidence="8" id="KW-1185">Reference proteome</keyword>
<dbReference type="SMART" id="SM00338">
    <property type="entry name" value="BRLZ"/>
    <property type="match status" value="1"/>
</dbReference>
<dbReference type="InterPro" id="IPR046347">
    <property type="entry name" value="bZIP_sf"/>
</dbReference>
<reference evidence="7" key="1">
    <citation type="submission" date="2021-03" db="EMBL/GenBank/DDBJ databases">
        <authorList>
            <person name="Bekaert M."/>
        </authorList>
    </citation>
    <scope>NUCLEOTIDE SEQUENCE</scope>
</reference>
<dbReference type="PROSITE" id="PS50217">
    <property type="entry name" value="BZIP"/>
    <property type="match status" value="1"/>
</dbReference>
<keyword evidence="1" id="KW-0805">Transcription regulation</keyword>
<dbReference type="Proteomes" id="UP000683360">
    <property type="component" value="Unassembled WGS sequence"/>
</dbReference>
<dbReference type="InterPro" id="IPR004827">
    <property type="entry name" value="bZIP"/>
</dbReference>
<comment type="caution">
    <text evidence="7">The sequence shown here is derived from an EMBL/GenBank/DDBJ whole genome shotgun (WGS) entry which is preliminary data.</text>
</comment>
<dbReference type="GO" id="GO:0000981">
    <property type="term" value="F:DNA-binding transcription factor activity, RNA polymerase II-specific"/>
    <property type="evidence" value="ECO:0007669"/>
    <property type="project" value="TreeGrafter"/>
</dbReference>
<evidence type="ECO:0000256" key="4">
    <source>
        <dbReference type="SAM" id="Coils"/>
    </source>
</evidence>
<feature type="compositionally biased region" description="Basic and acidic residues" evidence="5">
    <location>
        <begin position="64"/>
        <end position="90"/>
    </location>
</feature>
<feature type="domain" description="BZIP" evidence="6">
    <location>
        <begin position="87"/>
        <end position="139"/>
    </location>
</feature>
<keyword evidence="3" id="KW-0804">Transcription</keyword>
<name>A0A8S3UI55_MYTED</name>